<feature type="transmembrane region" description="Helical" evidence="7">
    <location>
        <begin position="264"/>
        <end position="285"/>
    </location>
</feature>
<feature type="transmembrane region" description="Helical" evidence="7">
    <location>
        <begin position="467"/>
        <end position="486"/>
    </location>
</feature>
<sequence length="540" mass="61846">MDTISASLGNVFDLALNSSFNLLSLYGRWIDHWCYSPSLINDTVSDFAATIGVSPYDVRMFASLLIAFIFAFFHQLLPWKTPTIHHIYNLVAGVFLTILAFGPKVLNVYIMITTVYVLLRLNPRRLGLSPSFMSWLIFLLTFGYQSWEQARRIYHPHSMENVHFTSMPMILALRLSSLAFDVARGSEMTAEELSEKPKPIGPFGRLKTPLARCPELLQYLGYSMFYGSVIVGPFFTFTEYSEVTSGRATEGMAKPDRRRLRIESIVWGVIYLGWSCVLMSFWVLFSFFPPDPMLPYHAQHATYLATPLLWRIVRYHIIPIELIKAKYYAVWGLAHGASTMSGLTYSGRRHTMARVWSKFEFRQGANYTWLITQFPPNLALMTTHWNAGIGFFLASYVYSGVRRNELISRRLGKNVKLVATIATFVTSAIWHGWEPGYYLFFLAAGFFTSLARRISGILRPFFVSRGRLAYVYHVFTTLSTMGFMYLEMPVFYFLSWERCMGYFQAVHYLPFVILGGGFALSAVIPPLPARKNWAEGKKMD</sequence>
<dbReference type="OrthoDB" id="286734at2759"/>
<comment type="subcellular location">
    <subcellularLocation>
        <location evidence="1">Membrane</location>
        <topology evidence="1">Multi-pass membrane protein</topology>
    </subcellularLocation>
</comment>
<evidence type="ECO:0000256" key="1">
    <source>
        <dbReference type="ARBA" id="ARBA00004141"/>
    </source>
</evidence>
<keyword evidence="5 7" id="KW-0472">Membrane</keyword>
<dbReference type="InterPro" id="IPR004299">
    <property type="entry name" value="MBOAT_fam"/>
</dbReference>
<dbReference type="PANTHER" id="PTHR13906">
    <property type="entry name" value="PORCUPINE"/>
    <property type="match status" value="1"/>
</dbReference>
<keyword evidence="3 7" id="KW-0812">Transmembrane</keyword>
<feature type="transmembrane region" description="Helical" evidence="7">
    <location>
        <begin position="378"/>
        <end position="399"/>
    </location>
</feature>
<dbReference type="AlphaFoldDB" id="A0A8J6AZY5"/>
<accession>A0A8J6AZY5</accession>
<name>A0A8J6AZY5_9EUKA</name>
<evidence type="ECO:0000256" key="3">
    <source>
        <dbReference type="ARBA" id="ARBA00022692"/>
    </source>
</evidence>
<feature type="transmembrane region" description="Helical" evidence="7">
    <location>
        <begin position="411"/>
        <end position="430"/>
    </location>
</feature>
<proteinExistence type="predicted"/>
<dbReference type="EMBL" id="JAHDYR010000067">
    <property type="protein sequence ID" value="KAG9390002.1"/>
    <property type="molecule type" value="Genomic_DNA"/>
</dbReference>
<evidence type="ECO:0000313" key="8">
    <source>
        <dbReference type="EMBL" id="KAG9390002.1"/>
    </source>
</evidence>
<evidence type="ECO:0000256" key="6">
    <source>
        <dbReference type="ARBA" id="ARBA00023315"/>
    </source>
</evidence>
<feature type="transmembrane region" description="Helical" evidence="7">
    <location>
        <begin position="60"/>
        <end position="78"/>
    </location>
</feature>
<keyword evidence="2 8" id="KW-0808">Transferase</keyword>
<evidence type="ECO:0000256" key="7">
    <source>
        <dbReference type="SAM" id="Phobius"/>
    </source>
</evidence>
<keyword evidence="6" id="KW-0012">Acyltransferase</keyword>
<evidence type="ECO:0000256" key="5">
    <source>
        <dbReference type="ARBA" id="ARBA00023136"/>
    </source>
</evidence>
<keyword evidence="4 7" id="KW-1133">Transmembrane helix</keyword>
<comment type="caution">
    <text evidence="8">The sequence shown here is derived from an EMBL/GenBank/DDBJ whole genome shotgun (WGS) entry which is preliminary data.</text>
</comment>
<evidence type="ECO:0000256" key="2">
    <source>
        <dbReference type="ARBA" id="ARBA00022679"/>
    </source>
</evidence>
<feature type="transmembrane region" description="Helical" evidence="7">
    <location>
        <begin position="126"/>
        <end position="144"/>
    </location>
</feature>
<feature type="transmembrane region" description="Helical" evidence="7">
    <location>
        <begin position="436"/>
        <end position="455"/>
    </location>
</feature>
<dbReference type="InterPro" id="IPR049941">
    <property type="entry name" value="LPLAT_7/PORCN-like"/>
</dbReference>
<reference evidence="8" key="1">
    <citation type="submission" date="2021-05" db="EMBL/GenBank/DDBJ databases">
        <title>A free-living protist that lacks canonical eukaryotic 1 DNA replication and segregation systems.</title>
        <authorList>
            <person name="Salas-Leiva D.E."/>
            <person name="Tromer E.C."/>
            <person name="Curtis B.A."/>
            <person name="Jerlstrom-Hultqvist J."/>
            <person name="Kolisko M."/>
            <person name="Yi Z."/>
            <person name="Salas-Leiva J.S."/>
            <person name="Gallot-Lavallee L."/>
            <person name="Kops G.J.P.L."/>
            <person name="Archibald J.M."/>
            <person name="Simpson A.G.B."/>
            <person name="Roger A.J."/>
        </authorList>
    </citation>
    <scope>NUCLEOTIDE SEQUENCE</scope>
    <source>
        <strain evidence="8">BICM</strain>
    </source>
</reference>
<dbReference type="GO" id="GO:0016020">
    <property type="term" value="C:membrane"/>
    <property type="evidence" value="ECO:0007669"/>
    <property type="project" value="UniProtKB-SubCell"/>
</dbReference>
<evidence type="ECO:0000313" key="9">
    <source>
        <dbReference type="Proteomes" id="UP000717585"/>
    </source>
</evidence>
<dbReference type="PANTHER" id="PTHR13906:SF4">
    <property type="entry name" value="LYSOPHOSPHOLIPID ACYLTRANSFERASE 6"/>
    <property type="match status" value="1"/>
</dbReference>
<feature type="transmembrane region" description="Helical" evidence="7">
    <location>
        <begin position="506"/>
        <end position="529"/>
    </location>
</feature>
<dbReference type="GO" id="GO:0030258">
    <property type="term" value="P:lipid modification"/>
    <property type="evidence" value="ECO:0007669"/>
    <property type="project" value="TreeGrafter"/>
</dbReference>
<dbReference type="Pfam" id="PF03062">
    <property type="entry name" value="MBOAT"/>
    <property type="match status" value="1"/>
</dbReference>
<keyword evidence="9" id="KW-1185">Reference proteome</keyword>
<organism evidence="8 9">
    <name type="scientific">Carpediemonas membranifera</name>
    <dbReference type="NCBI Taxonomy" id="201153"/>
    <lineage>
        <taxon>Eukaryota</taxon>
        <taxon>Metamonada</taxon>
        <taxon>Carpediemonas-like organisms</taxon>
        <taxon>Carpediemonas</taxon>
    </lineage>
</organism>
<protein>
    <submittedName>
        <fullName evidence="8">Membrane bound O-acyl transferase MBOAT</fullName>
    </submittedName>
</protein>
<dbReference type="GO" id="GO:0016746">
    <property type="term" value="F:acyltransferase activity"/>
    <property type="evidence" value="ECO:0007669"/>
    <property type="project" value="UniProtKB-KW"/>
</dbReference>
<feature type="transmembrane region" description="Helical" evidence="7">
    <location>
        <begin position="90"/>
        <end position="119"/>
    </location>
</feature>
<evidence type="ECO:0000256" key="4">
    <source>
        <dbReference type="ARBA" id="ARBA00022989"/>
    </source>
</evidence>
<gene>
    <name evidence="8" type="ORF">J8273_8693</name>
</gene>
<dbReference type="Proteomes" id="UP000717585">
    <property type="component" value="Unassembled WGS sequence"/>
</dbReference>